<dbReference type="RefSeq" id="WP_316704378.1">
    <property type="nucleotide sequence ID" value="NZ_CP136337.1"/>
</dbReference>
<sequence length="396" mass="45160">MYYVGPLDLLTAFHTALSQPVRPRIWSLREWAERAVRDGWCLLSDLGDVMEQQDPRIYHLERHMKEACKVFGVPIRSTLFRPSSPYSQSLLFDGLSVVDAACLMVTFEQFGFTVDPSPLVQLLSQRISGQQKLSSEEFSLFFYDRLRFRSMVTLATEQAPSNADVEVLQTRTGHRLEWRSDGAAQASLIVKGPRYRPRRPGTELTCDYCGLSYTRGDMDSSREHQRYHSRVRRCFDPSPSALLGRLFGEVGDLAYRVDQRSPKPLHKEMYERAVMFKREMQFDFIQWAAPPARGPIQEDAIGWLICSPDARSTIRGACAFREREGIWTMDWAWIAPNARRQGLMRALWPTLVQAMGNFPLETPLSEAMREFVSKHGTPTQQQQVNGSSSITGGSHA</sequence>
<reference evidence="2 3" key="1">
    <citation type="submission" date="2023-10" db="EMBL/GenBank/DDBJ databases">
        <title>Bacteria for the degradation of biodegradable plastic PBAT(Polybutylene adipate terephthalate).</title>
        <authorList>
            <person name="Weon H.-Y."/>
            <person name="Yeon J."/>
        </authorList>
    </citation>
    <scope>NUCLEOTIDE SEQUENCE [LARGE SCALE GENOMIC DNA]</scope>
    <source>
        <strain evidence="2 3">SBD 7-3</strain>
        <plasmid evidence="2 3">unnamed1</plasmid>
    </source>
</reference>
<evidence type="ECO:0000313" key="2">
    <source>
        <dbReference type="EMBL" id="WOB11194.1"/>
    </source>
</evidence>
<dbReference type="EMBL" id="CP136337">
    <property type="protein sequence ID" value="WOB11194.1"/>
    <property type="molecule type" value="Genomic_DNA"/>
</dbReference>
<accession>A0ABZ0D1Y6</accession>
<evidence type="ECO:0008006" key="4">
    <source>
        <dbReference type="Google" id="ProtNLM"/>
    </source>
</evidence>
<keyword evidence="2" id="KW-0614">Plasmid</keyword>
<geneLocation type="plasmid" evidence="2 3">
    <name>unnamed1</name>
</geneLocation>
<feature type="region of interest" description="Disordered" evidence="1">
    <location>
        <begin position="374"/>
        <end position="396"/>
    </location>
</feature>
<dbReference type="Proteomes" id="UP001303946">
    <property type="component" value="Plasmid unnamed1"/>
</dbReference>
<name>A0ABZ0D1Y6_9BURK</name>
<protein>
    <recommendedName>
        <fullName evidence="4">N-acetyltransferase ESCO zinc-finger domain-containing protein</fullName>
    </recommendedName>
</protein>
<evidence type="ECO:0000313" key="3">
    <source>
        <dbReference type="Proteomes" id="UP001303946"/>
    </source>
</evidence>
<gene>
    <name evidence="2" type="ORF">RXV79_27565</name>
</gene>
<feature type="compositionally biased region" description="Polar residues" evidence="1">
    <location>
        <begin position="376"/>
        <end position="396"/>
    </location>
</feature>
<proteinExistence type="predicted"/>
<organism evidence="2 3">
    <name type="scientific">Piscinibacter gummiphilus</name>
    <dbReference type="NCBI Taxonomy" id="946333"/>
    <lineage>
        <taxon>Bacteria</taxon>
        <taxon>Pseudomonadati</taxon>
        <taxon>Pseudomonadota</taxon>
        <taxon>Betaproteobacteria</taxon>
        <taxon>Burkholderiales</taxon>
        <taxon>Sphaerotilaceae</taxon>
        <taxon>Piscinibacter</taxon>
    </lineage>
</organism>
<evidence type="ECO:0000256" key="1">
    <source>
        <dbReference type="SAM" id="MobiDB-lite"/>
    </source>
</evidence>
<keyword evidence="3" id="KW-1185">Reference proteome</keyword>